<accession>A0A4R1G1N4</accession>
<dbReference type="PANTHER" id="PTHR36509:SF2">
    <property type="entry name" value="BLL3101 PROTEIN"/>
    <property type="match status" value="1"/>
</dbReference>
<dbReference type="Gene3D" id="2.60.40.1610">
    <property type="entry name" value="Domain of unknown function DUF1254"/>
    <property type="match status" value="1"/>
</dbReference>
<dbReference type="PANTHER" id="PTHR36509">
    <property type="entry name" value="BLL3101 PROTEIN"/>
    <property type="match status" value="1"/>
</dbReference>
<feature type="domain" description="DUF1214" evidence="2">
    <location>
        <begin position="376"/>
        <end position="486"/>
    </location>
</feature>
<evidence type="ECO:0000313" key="5">
    <source>
        <dbReference type="Proteomes" id="UP000294856"/>
    </source>
</evidence>
<evidence type="ECO:0008006" key="6">
    <source>
        <dbReference type="Google" id="ProtNLM"/>
    </source>
</evidence>
<dbReference type="InterPro" id="IPR010679">
    <property type="entry name" value="DUF1254"/>
</dbReference>
<comment type="caution">
    <text evidence="4">The sequence shown here is derived from an EMBL/GenBank/DDBJ whole genome shotgun (WGS) entry which is preliminary data.</text>
</comment>
<reference evidence="4 5" key="1">
    <citation type="submission" date="2019-03" db="EMBL/GenBank/DDBJ databases">
        <title>Genomic Encyclopedia of Type Strains, Phase IV (KMG-IV): sequencing the most valuable type-strain genomes for metagenomic binning, comparative biology and taxonomic classification.</title>
        <authorList>
            <person name="Goeker M."/>
        </authorList>
    </citation>
    <scope>NUCLEOTIDE SEQUENCE [LARGE SCALE GENOMIC DNA]</scope>
    <source>
        <strain evidence="4 5">DSM 44684</strain>
    </source>
</reference>
<dbReference type="InterPro" id="IPR037049">
    <property type="entry name" value="DUF1214_C_sf"/>
</dbReference>
<dbReference type="InterPro" id="IPR037050">
    <property type="entry name" value="DUF1254_sf"/>
</dbReference>
<evidence type="ECO:0000313" key="4">
    <source>
        <dbReference type="EMBL" id="TCK00153.1"/>
    </source>
</evidence>
<dbReference type="SUPFAM" id="SSF160935">
    <property type="entry name" value="VPA0735-like"/>
    <property type="match status" value="1"/>
</dbReference>
<gene>
    <name evidence="4" type="ORF">DFR71_1145</name>
</gene>
<dbReference type="EMBL" id="SMFR01000001">
    <property type="protein sequence ID" value="TCK00153.1"/>
    <property type="molecule type" value="Genomic_DNA"/>
</dbReference>
<dbReference type="STRING" id="1210063.GCA_001612665_02743"/>
<evidence type="ECO:0000259" key="2">
    <source>
        <dbReference type="Pfam" id="PF06742"/>
    </source>
</evidence>
<keyword evidence="5" id="KW-1185">Reference proteome</keyword>
<sequence length="503" mass="55326">MANAIVGASSVTPTRGGEVHPHRMSRAGGVRPSVRLGVVVREGEEAVMSGVGGFDGPKVTPEYASAIGRAAYLWGWPLVNLHNRRVFMEQLPAPGLLAGIVPAGPPGTIGMLRDYIRPEERVVACPNQDVVYGFGVLDAQRGPSVVQVPDFGDRFWVYQVVDQRTDSFVELGKMYGTAPGFYLLAHSSWDGEVPAGITGVFRHDTRSGVVIPRVFLDDTEQDRTAVAPLVDRIGMYPLSEFDGTAKVFDWANAPSYGGDTATGDQGETQWVDPEAFFPALGEVLEEVPPRPGEEALYGWFRSLLEAADRDTTIADTLRRTAVETDAVVKQLFEFRNIGLPAPHHWTTQRNGAAFGTDYLSRTAIGKSNIFVNTPNETAYYYQDLDESGQRLHGANTYTVRFPSGELPPVQGFWSLTVYNKHHFFHPNDLDRYSLGTKNQDLNYSDDGSLTLTVGGPAPTEAKLLANWLPAPDDEFTLYLRAYWPDQTILDGTWQPPSVESSKR</sequence>
<organism evidence="4 5">
    <name type="scientific">Nocardia alba</name>
    <dbReference type="NCBI Taxonomy" id="225051"/>
    <lineage>
        <taxon>Bacteria</taxon>
        <taxon>Bacillati</taxon>
        <taxon>Actinomycetota</taxon>
        <taxon>Actinomycetes</taxon>
        <taxon>Mycobacteriales</taxon>
        <taxon>Nocardiaceae</taxon>
        <taxon>Nocardia</taxon>
    </lineage>
</organism>
<feature type="domain" description="DUF1254" evidence="3">
    <location>
        <begin position="108"/>
        <end position="237"/>
    </location>
</feature>
<dbReference type="Pfam" id="PF06863">
    <property type="entry name" value="DUF1254"/>
    <property type="match status" value="1"/>
</dbReference>
<dbReference type="Pfam" id="PF06742">
    <property type="entry name" value="DUF1214"/>
    <property type="match status" value="1"/>
</dbReference>
<dbReference type="Proteomes" id="UP000294856">
    <property type="component" value="Unassembled WGS sequence"/>
</dbReference>
<dbReference type="AlphaFoldDB" id="A0A4R1G1N4"/>
<proteinExistence type="predicted"/>
<dbReference type="Gene3D" id="2.60.120.600">
    <property type="entry name" value="Domain of unknown function DUF1214, C-terminal domain"/>
    <property type="match status" value="1"/>
</dbReference>
<evidence type="ECO:0000256" key="1">
    <source>
        <dbReference type="SAM" id="MobiDB-lite"/>
    </source>
</evidence>
<name>A0A4R1G1N4_9NOCA</name>
<feature type="region of interest" description="Disordered" evidence="1">
    <location>
        <begin position="1"/>
        <end position="26"/>
    </location>
</feature>
<evidence type="ECO:0000259" key="3">
    <source>
        <dbReference type="Pfam" id="PF06863"/>
    </source>
</evidence>
<protein>
    <recommendedName>
        <fullName evidence="6">DUF1254 domain-containing protein</fullName>
    </recommendedName>
</protein>
<dbReference type="InterPro" id="IPR010621">
    <property type="entry name" value="DUF1214"/>
</dbReference>